<evidence type="ECO:0000256" key="1">
    <source>
        <dbReference type="SAM" id="MobiDB-lite"/>
    </source>
</evidence>
<reference evidence="2" key="1">
    <citation type="submission" date="2019-04" db="EMBL/GenBank/DDBJ databases">
        <title>Sequencing of skin fungus with MAO and IRED activity.</title>
        <authorList>
            <person name="Marsaioli A.J."/>
            <person name="Bonatto J.M.C."/>
            <person name="Reis Junior O."/>
        </authorList>
    </citation>
    <scope>NUCLEOTIDE SEQUENCE</scope>
    <source>
        <strain evidence="2">30M1</strain>
    </source>
</reference>
<dbReference type="OrthoDB" id="3693838at2759"/>
<protein>
    <submittedName>
        <fullName evidence="2">Uncharacterized protein</fullName>
    </submittedName>
</protein>
<dbReference type="EMBL" id="SWKU01000033">
    <property type="protein sequence ID" value="KAF2995317.1"/>
    <property type="molecule type" value="Genomic_DNA"/>
</dbReference>
<feature type="compositionally biased region" description="Basic and acidic residues" evidence="1">
    <location>
        <begin position="320"/>
        <end position="333"/>
    </location>
</feature>
<name>A0A9P4T534_CURKU</name>
<proteinExistence type="predicted"/>
<organism evidence="2 3">
    <name type="scientific">Curvularia kusanoi</name>
    <name type="common">Cochliobolus kusanoi</name>
    <dbReference type="NCBI Taxonomy" id="90978"/>
    <lineage>
        <taxon>Eukaryota</taxon>
        <taxon>Fungi</taxon>
        <taxon>Dikarya</taxon>
        <taxon>Ascomycota</taxon>
        <taxon>Pezizomycotina</taxon>
        <taxon>Dothideomycetes</taxon>
        <taxon>Pleosporomycetidae</taxon>
        <taxon>Pleosporales</taxon>
        <taxon>Pleosporineae</taxon>
        <taxon>Pleosporaceae</taxon>
        <taxon>Curvularia</taxon>
    </lineage>
</organism>
<feature type="compositionally biased region" description="Basic and acidic residues" evidence="1">
    <location>
        <begin position="349"/>
        <end position="359"/>
    </location>
</feature>
<dbReference type="AlphaFoldDB" id="A0A9P4T534"/>
<feature type="region of interest" description="Disordered" evidence="1">
    <location>
        <begin position="289"/>
        <end position="379"/>
    </location>
</feature>
<evidence type="ECO:0000313" key="3">
    <source>
        <dbReference type="Proteomes" id="UP000801428"/>
    </source>
</evidence>
<evidence type="ECO:0000313" key="2">
    <source>
        <dbReference type="EMBL" id="KAF2995317.1"/>
    </source>
</evidence>
<keyword evidence="3" id="KW-1185">Reference proteome</keyword>
<feature type="compositionally biased region" description="Polar residues" evidence="1">
    <location>
        <begin position="289"/>
        <end position="301"/>
    </location>
</feature>
<comment type="caution">
    <text evidence="2">The sequence shown here is derived from an EMBL/GenBank/DDBJ whole genome shotgun (WGS) entry which is preliminary data.</text>
</comment>
<feature type="region of interest" description="Disordered" evidence="1">
    <location>
        <begin position="552"/>
        <end position="583"/>
    </location>
</feature>
<feature type="compositionally biased region" description="Basic and acidic residues" evidence="1">
    <location>
        <begin position="561"/>
        <end position="571"/>
    </location>
</feature>
<gene>
    <name evidence="2" type="ORF">E8E13_000188</name>
</gene>
<dbReference type="Proteomes" id="UP000801428">
    <property type="component" value="Unassembled WGS sequence"/>
</dbReference>
<sequence length="837" mass="92445">MSDSTPTHTTRRLSRVASEDSVINKSIAVAEHSRSYQDTGVQTLPPANGDVYVQVYGCEPAAIDHFRMGIGAIGRFTEGAQSNLYEPVYGVAYPVPKKNEVECLDSGFQVSGCDATRLALTRAKARASMMANKYRKVAFEAGYEIWSEADDEMIVHSEQHPSTVRLDMQGNLLEGSTQGRYIPNIGGAARIDKSGRQREIAPAIREEASDLVQGDDPAGTSKGVEQLGLPQPALRYPETADAIVTEKIMSLAPSASAAASELTEITGDEYGSGDINDNVIVVCDATTLNDPSPPNKMTTPIFSPARQNCGGEWSNGEIAGKNKEPDVKSKRPIDLATSTSSSKKRRRDATRDSTKRVKVAEPTIVTEPKRPQSRNSVQRYAEPFDSRKALVRGESTQFSQRTTTRQEVLGDDSEVKYPPLILAPQIAVEQSADTQRAWNRIDTHRALAEEARSRNATLDEILNPAYVVALTSADLDDMLEIPQVMNDTVIEGQVAEGDGMDQTTLDHPESDSEGSSFCIGLLSPRSVGSTASLASEDSNFCFGLLSPLRPDQQDSPIANTADDRDISKTQDENGLGNAVQDTSEQAAVTEKLWHNRNERLSLAEAASRCLLEIPLAQTSEVPSKEHLAGVVYLNDDERIHLFNQFLEKNAERIAAFRARREKFEIDNPCTGKHQAIEIEYSSLWDHETELGLLTDAVLWLDALLSSFRTEIIEEDMAELKPRLEKLFTAIDQRMLPKLAGKGKQKVHPETEFRNDLYECMTEVSNSNSRRKQILKRTDIDVELFENLLLLAESVQHRTFSEDEFAGREALLKGLQRIYSTIFCTAPFARAEDNAQDQ</sequence>
<accession>A0A9P4T534</accession>